<sequence>MLDPVIEVDVLIVGGGPVGLATAVECSRNGLTCLVAERHPGTSIFPKARLITTRTMELVRSWGLQDAVERAGLPREDSLAVGVASSLLADDFHRAAASIEDDAPHSPTYAYICAQDEFEVILKAHAEAQPGVDVRFGTRATIPVQDADGVTAELSTGETVRARYCVAADGGRSPIRRSLGIEVDGPPPIGHMVSIMVEADLAPRLEGRRCALYFIRGEVPCAVEAVDNRRWMVQSGFEPDKGGSVDDFTPEVCVEIVKAAVGDPELDVRLIGIMPWLQQTVTARSYRSGRIFLAGDSAHVSTPQGGFGMNCGIQDAHNLVWKLAAVLEGRAGEGLLDTYEAERHPIGVWTVAESLNNAMITYAMMEGQLTLQESIEQQAGRRSSEGLVLGFSYDSAAVVPDGTPAPAPADPYKTFVPAARPGHRAPHVPLAENLSTLDLLGPGFTLLCPEGSGWPAVEIDGVRVREVPGEAWAKEYEIGSDGAVLVRPDGHVAWRDAGGPADAAVLRGALDRVLARPSIRRP</sequence>
<dbReference type="InterPro" id="IPR050641">
    <property type="entry name" value="RIFMO-like"/>
</dbReference>
<gene>
    <name evidence="5" type="ORF">WIS52_06810</name>
</gene>
<dbReference type="Pfam" id="PF01494">
    <property type="entry name" value="FAD_binding_3"/>
    <property type="match status" value="1"/>
</dbReference>
<evidence type="ECO:0000256" key="1">
    <source>
        <dbReference type="ARBA" id="ARBA00001974"/>
    </source>
</evidence>
<dbReference type="GO" id="GO:0004497">
    <property type="term" value="F:monooxygenase activity"/>
    <property type="evidence" value="ECO:0007669"/>
    <property type="project" value="UniProtKB-KW"/>
</dbReference>
<dbReference type="SUPFAM" id="SSF51905">
    <property type="entry name" value="FAD/NAD(P)-binding domain"/>
    <property type="match status" value="1"/>
</dbReference>
<dbReference type="PRINTS" id="PR00420">
    <property type="entry name" value="RNGMNOXGNASE"/>
</dbReference>
<comment type="caution">
    <text evidence="5">The sequence shown here is derived from an EMBL/GenBank/DDBJ whole genome shotgun (WGS) entry which is preliminary data.</text>
</comment>
<dbReference type="EMBL" id="JBEDNQ010000002">
    <property type="protein sequence ID" value="MEQ3550179.1"/>
    <property type="molecule type" value="Genomic_DNA"/>
</dbReference>
<evidence type="ECO:0000313" key="6">
    <source>
        <dbReference type="Proteomes" id="UP001494902"/>
    </source>
</evidence>
<keyword evidence="2" id="KW-0285">Flavoprotein</keyword>
<feature type="domain" description="FAD-binding" evidence="4">
    <location>
        <begin position="7"/>
        <end position="349"/>
    </location>
</feature>
<name>A0ABV1K7L4_9PSEU</name>
<reference evidence="5 6" key="1">
    <citation type="submission" date="2024-03" db="EMBL/GenBank/DDBJ databases">
        <title>Draft genome sequence of Pseudonocardia nematodicida JCM 31783.</title>
        <authorList>
            <person name="Butdee W."/>
            <person name="Duangmal K."/>
        </authorList>
    </citation>
    <scope>NUCLEOTIDE SEQUENCE [LARGE SCALE GENOMIC DNA]</scope>
    <source>
        <strain evidence="5 6">JCM 31783</strain>
    </source>
</reference>
<dbReference type="PANTHER" id="PTHR43004">
    <property type="entry name" value="TRK SYSTEM POTASSIUM UPTAKE PROTEIN"/>
    <property type="match status" value="1"/>
</dbReference>
<evidence type="ECO:0000256" key="2">
    <source>
        <dbReference type="ARBA" id="ARBA00022630"/>
    </source>
</evidence>
<dbReference type="InterPro" id="IPR002938">
    <property type="entry name" value="FAD-bd"/>
</dbReference>
<evidence type="ECO:0000259" key="4">
    <source>
        <dbReference type="Pfam" id="PF01494"/>
    </source>
</evidence>
<evidence type="ECO:0000256" key="3">
    <source>
        <dbReference type="ARBA" id="ARBA00022827"/>
    </source>
</evidence>
<dbReference type="Proteomes" id="UP001494902">
    <property type="component" value="Unassembled WGS sequence"/>
</dbReference>
<keyword evidence="5" id="KW-0560">Oxidoreductase</keyword>
<evidence type="ECO:0000313" key="5">
    <source>
        <dbReference type="EMBL" id="MEQ3550179.1"/>
    </source>
</evidence>
<protein>
    <submittedName>
        <fullName evidence="5">FAD-dependent monooxygenase</fullName>
    </submittedName>
</protein>
<keyword evidence="3" id="KW-0274">FAD</keyword>
<accession>A0ABV1K7L4</accession>
<dbReference type="InterPro" id="IPR036188">
    <property type="entry name" value="FAD/NAD-bd_sf"/>
</dbReference>
<keyword evidence="5" id="KW-0503">Monooxygenase</keyword>
<dbReference type="RefSeq" id="WP_349297259.1">
    <property type="nucleotide sequence ID" value="NZ_JBEDNQ010000002.1"/>
</dbReference>
<dbReference type="Gene3D" id="3.30.9.10">
    <property type="entry name" value="D-Amino Acid Oxidase, subunit A, domain 2"/>
    <property type="match status" value="1"/>
</dbReference>
<proteinExistence type="predicted"/>
<organism evidence="5 6">
    <name type="scientific">Pseudonocardia nematodicida</name>
    <dbReference type="NCBI Taxonomy" id="1206997"/>
    <lineage>
        <taxon>Bacteria</taxon>
        <taxon>Bacillati</taxon>
        <taxon>Actinomycetota</taxon>
        <taxon>Actinomycetes</taxon>
        <taxon>Pseudonocardiales</taxon>
        <taxon>Pseudonocardiaceae</taxon>
        <taxon>Pseudonocardia</taxon>
    </lineage>
</organism>
<dbReference type="Pfam" id="PF21274">
    <property type="entry name" value="Rng_hyd_C"/>
    <property type="match status" value="1"/>
</dbReference>
<dbReference type="PANTHER" id="PTHR43004:SF19">
    <property type="entry name" value="BINDING MONOOXYGENASE, PUTATIVE (JCVI)-RELATED"/>
    <property type="match status" value="1"/>
</dbReference>
<dbReference type="Gene3D" id="3.40.30.120">
    <property type="match status" value="1"/>
</dbReference>
<keyword evidence="6" id="KW-1185">Reference proteome</keyword>
<dbReference type="Gene3D" id="3.50.50.60">
    <property type="entry name" value="FAD/NAD(P)-binding domain"/>
    <property type="match status" value="1"/>
</dbReference>
<comment type="cofactor">
    <cofactor evidence="1">
        <name>FAD</name>
        <dbReference type="ChEBI" id="CHEBI:57692"/>
    </cofactor>
</comment>